<sequence length="139" mass="16058">MSGIAAPLALIKYLNDIKLVSDIVVDKLNDLTIQHKLMDDDPYQLNFSQAYIRSVLPPELWKRIENVAFEPNVVRSYERLNYISVPEAISTHSSDDYYHKIHIGSRTNREDNKGTILSQLILKEEDCINIYINNLILIK</sequence>
<accession>M7W9G8</accession>
<evidence type="ECO:0000313" key="1">
    <source>
        <dbReference type="EMBL" id="EMS14521.1"/>
    </source>
</evidence>
<proteinExistence type="predicted"/>
<gene>
    <name evidence="1" type="ORF">KM1_325080</name>
</gene>
<dbReference type="EMBL" id="KB637928">
    <property type="protein sequence ID" value="EMS14521.1"/>
    <property type="molecule type" value="Genomic_DNA"/>
</dbReference>
<name>M7W9G8_ENTHI</name>
<dbReference type="VEuPathDB" id="AmoebaDB:KM1_325080"/>
<reference evidence="1 2" key="1">
    <citation type="submission" date="2013-01" db="EMBL/GenBank/DDBJ databases">
        <authorList>
            <person name="Inman J."/>
            <person name="Zafar N."/>
            <person name="Lorenzi H."/>
            <person name="Caler E."/>
        </authorList>
    </citation>
    <scope>NUCLEOTIDE SEQUENCE [LARGE SCALE GENOMIC DNA]</scope>
    <source>
        <strain evidence="1 2">HM-3:IMSS</strain>
    </source>
</reference>
<organism evidence="1 2">
    <name type="scientific">Entamoeba histolytica HM-3:IMSS</name>
    <dbReference type="NCBI Taxonomy" id="885315"/>
    <lineage>
        <taxon>Eukaryota</taxon>
        <taxon>Amoebozoa</taxon>
        <taxon>Evosea</taxon>
        <taxon>Archamoebae</taxon>
        <taxon>Mastigamoebida</taxon>
        <taxon>Entamoebidae</taxon>
        <taxon>Entamoeba</taxon>
    </lineage>
</organism>
<evidence type="ECO:0000313" key="2">
    <source>
        <dbReference type="Proteomes" id="UP000030780"/>
    </source>
</evidence>
<dbReference type="AlphaFoldDB" id="M7W9G8"/>
<protein>
    <submittedName>
        <fullName evidence="1">Uncharacterized protein</fullName>
    </submittedName>
</protein>
<dbReference type="Proteomes" id="UP000030780">
    <property type="component" value="Unassembled WGS sequence"/>
</dbReference>